<sequence>MEPFYLIKENPLLGSIDISDIPNVVLTRPRGNSLKKTAKQQALVNSISSIENILQITEDENMKNSLYHLRSSLIIDIASTANQNVSPKKYCSHCLEKGPFISTDKVFSRCYSCHNPVVPCSKCEIAMAKYEDKVFSQDAKCEKCRNIIESWDQHGTVDYKESIDIIEDLDLSEFKDIN</sequence>
<protein>
    <submittedName>
        <fullName evidence="1">Uncharacterized protein</fullName>
    </submittedName>
</protein>
<evidence type="ECO:0000313" key="2">
    <source>
        <dbReference type="EMBL" id="RKP20912.1"/>
    </source>
</evidence>
<dbReference type="AlphaFoldDB" id="A0A075AXC7"/>
<reference evidence="1 3" key="1">
    <citation type="journal article" date="2013" name="Curr. Biol.">
        <title>Shared signatures of parasitism and phylogenomics unite Cryptomycota and microsporidia.</title>
        <authorList>
            <person name="James T.Y."/>
            <person name="Pelin A."/>
            <person name="Bonen L."/>
            <person name="Ahrendt S."/>
            <person name="Sain D."/>
            <person name="Corradi N."/>
            <person name="Stajich J.E."/>
        </authorList>
    </citation>
    <scope>NUCLEOTIDE SEQUENCE [LARGE SCALE GENOMIC DNA]</scope>
    <source>
        <strain evidence="1">CSF55</strain>
        <strain evidence="1">CSF55</strain>
    </source>
</reference>
<keyword evidence="3" id="KW-1185">Reference proteome</keyword>
<accession>A0A075AXC7</accession>
<reference evidence="2" key="3">
    <citation type="submission" date="2018-08" db="EMBL/GenBank/DDBJ databases">
        <title>Leveraging single-cell genomics to expand the Fungal Tree of Life.</title>
        <authorList>
            <consortium name="DOE Joint Genome Institute"/>
            <person name="Ahrendt S.R."/>
            <person name="Quandt C.A."/>
            <person name="Ciobanu D."/>
            <person name="Clum A."/>
            <person name="Salamov A."/>
            <person name="Andreopoulos B."/>
            <person name="Cheng J.-F."/>
            <person name="Woyke T."/>
            <person name="Pelin A."/>
            <person name="Henrissat B."/>
            <person name="Reynolds N."/>
            <person name="Benny G.L."/>
            <person name="Smith M.E."/>
            <person name="James T.Y."/>
            <person name="Grigoriev I.V."/>
        </authorList>
    </citation>
    <scope>NUCLEOTIDE SEQUENCE</scope>
    <source>
        <strain evidence="2">CSF55</strain>
    </source>
</reference>
<dbReference type="HOGENOM" id="CLU_1511418_0_0_1"/>
<dbReference type="Proteomes" id="UP000281549">
    <property type="component" value="Unassembled WGS sequence"/>
</dbReference>
<dbReference type="EMBL" id="ML005008">
    <property type="protein sequence ID" value="RKP20912.1"/>
    <property type="molecule type" value="Genomic_DNA"/>
</dbReference>
<evidence type="ECO:0000313" key="4">
    <source>
        <dbReference type="Proteomes" id="UP000281549"/>
    </source>
</evidence>
<dbReference type="Proteomes" id="UP000030755">
    <property type="component" value="Unassembled WGS sequence"/>
</dbReference>
<proteinExistence type="predicted"/>
<organism evidence="1 3">
    <name type="scientific">Rozella allomycis (strain CSF55)</name>
    <dbReference type="NCBI Taxonomy" id="988480"/>
    <lineage>
        <taxon>Eukaryota</taxon>
        <taxon>Fungi</taxon>
        <taxon>Fungi incertae sedis</taxon>
        <taxon>Cryptomycota</taxon>
        <taxon>Cryptomycota incertae sedis</taxon>
        <taxon>Rozella</taxon>
    </lineage>
</organism>
<dbReference type="EMBL" id="KE560904">
    <property type="protein sequence ID" value="EPZ34907.1"/>
    <property type="molecule type" value="Genomic_DNA"/>
</dbReference>
<evidence type="ECO:0000313" key="3">
    <source>
        <dbReference type="Proteomes" id="UP000030755"/>
    </source>
</evidence>
<gene>
    <name evidence="1" type="ORF">O9G_002038</name>
    <name evidence="2" type="ORF">ROZALSC1DRAFT_27644</name>
</gene>
<evidence type="ECO:0000313" key="1">
    <source>
        <dbReference type="EMBL" id="EPZ34907.1"/>
    </source>
</evidence>
<name>A0A075AXC7_ROZAC</name>
<reference evidence="4" key="2">
    <citation type="journal article" date="2018" name="Nat. Microbiol.">
        <title>Leveraging single-cell genomics to expand the fungal tree of life.</title>
        <authorList>
            <person name="Ahrendt S.R."/>
            <person name="Quandt C.A."/>
            <person name="Ciobanu D."/>
            <person name="Clum A."/>
            <person name="Salamov A."/>
            <person name="Andreopoulos B."/>
            <person name="Cheng J.F."/>
            <person name="Woyke T."/>
            <person name="Pelin A."/>
            <person name="Henrissat B."/>
            <person name="Reynolds N.K."/>
            <person name="Benny G.L."/>
            <person name="Smith M.E."/>
            <person name="James T.Y."/>
            <person name="Grigoriev I.V."/>
        </authorList>
    </citation>
    <scope>NUCLEOTIDE SEQUENCE [LARGE SCALE GENOMIC DNA]</scope>
    <source>
        <strain evidence="4">CSF55</strain>
    </source>
</reference>